<evidence type="ECO:0000259" key="2">
    <source>
        <dbReference type="Pfam" id="PF06985"/>
    </source>
</evidence>
<evidence type="ECO:0000313" key="4">
    <source>
        <dbReference type="Proteomes" id="UP000800038"/>
    </source>
</evidence>
<reference evidence="3" key="1">
    <citation type="journal article" date="2020" name="Stud. Mycol.">
        <title>101 Dothideomycetes genomes: a test case for predicting lifestyles and emergence of pathogens.</title>
        <authorList>
            <person name="Haridas S."/>
            <person name="Albert R."/>
            <person name="Binder M."/>
            <person name="Bloem J."/>
            <person name="Labutti K."/>
            <person name="Salamov A."/>
            <person name="Andreopoulos B."/>
            <person name="Baker S."/>
            <person name="Barry K."/>
            <person name="Bills G."/>
            <person name="Bluhm B."/>
            <person name="Cannon C."/>
            <person name="Castanera R."/>
            <person name="Culley D."/>
            <person name="Daum C."/>
            <person name="Ezra D."/>
            <person name="Gonzalez J."/>
            <person name="Henrissat B."/>
            <person name="Kuo A."/>
            <person name="Liang C."/>
            <person name="Lipzen A."/>
            <person name="Lutzoni F."/>
            <person name="Magnuson J."/>
            <person name="Mondo S."/>
            <person name="Nolan M."/>
            <person name="Ohm R."/>
            <person name="Pangilinan J."/>
            <person name="Park H.-J."/>
            <person name="Ramirez L."/>
            <person name="Alfaro M."/>
            <person name="Sun H."/>
            <person name="Tritt A."/>
            <person name="Yoshinaga Y."/>
            <person name="Zwiers L.-H."/>
            <person name="Turgeon B."/>
            <person name="Goodwin S."/>
            <person name="Spatafora J."/>
            <person name="Crous P."/>
            <person name="Grigoriev I."/>
        </authorList>
    </citation>
    <scope>NUCLEOTIDE SEQUENCE</scope>
    <source>
        <strain evidence="3">CBS 161.51</strain>
    </source>
</reference>
<dbReference type="PANTHER" id="PTHR33112:SF9">
    <property type="entry name" value="HETEROKARYON INCOMPATIBILITY DOMAIN-CONTAINING PROTEIN"/>
    <property type="match status" value="1"/>
</dbReference>
<dbReference type="PANTHER" id="PTHR33112">
    <property type="entry name" value="DOMAIN PROTEIN, PUTATIVE-RELATED"/>
    <property type="match status" value="1"/>
</dbReference>
<feature type="compositionally biased region" description="Basic residues" evidence="1">
    <location>
        <begin position="1"/>
        <end position="12"/>
    </location>
</feature>
<dbReference type="OrthoDB" id="5125733at2759"/>
<protein>
    <submittedName>
        <fullName evidence="3">HET-domain-containing protein</fullName>
    </submittedName>
</protein>
<proteinExistence type="predicted"/>
<name>A0A6A5SZM3_9PLEO</name>
<dbReference type="Pfam" id="PF06985">
    <property type="entry name" value="HET"/>
    <property type="match status" value="1"/>
</dbReference>
<evidence type="ECO:0000256" key="1">
    <source>
        <dbReference type="SAM" id="MobiDB-lite"/>
    </source>
</evidence>
<gene>
    <name evidence="3" type="ORF">EJ02DRAFT_465895</name>
</gene>
<feature type="domain" description="Heterokaryon incompatibility" evidence="2">
    <location>
        <begin position="207"/>
        <end position="359"/>
    </location>
</feature>
<dbReference type="EMBL" id="ML976036">
    <property type="protein sequence ID" value="KAF1942387.1"/>
    <property type="molecule type" value="Genomic_DNA"/>
</dbReference>
<feature type="region of interest" description="Disordered" evidence="1">
    <location>
        <begin position="1"/>
        <end position="34"/>
    </location>
</feature>
<keyword evidence="4" id="KW-1185">Reference proteome</keyword>
<accession>A0A6A5SZM3</accession>
<dbReference type="InterPro" id="IPR010730">
    <property type="entry name" value="HET"/>
</dbReference>
<dbReference type="AlphaFoldDB" id="A0A6A5SZM3"/>
<organism evidence="3 4">
    <name type="scientific">Clathrospora elynae</name>
    <dbReference type="NCBI Taxonomy" id="706981"/>
    <lineage>
        <taxon>Eukaryota</taxon>
        <taxon>Fungi</taxon>
        <taxon>Dikarya</taxon>
        <taxon>Ascomycota</taxon>
        <taxon>Pezizomycotina</taxon>
        <taxon>Dothideomycetes</taxon>
        <taxon>Pleosporomycetidae</taxon>
        <taxon>Pleosporales</taxon>
        <taxon>Diademaceae</taxon>
        <taxon>Clathrospora</taxon>
    </lineage>
</organism>
<dbReference type="Proteomes" id="UP000800038">
    <property type="component" value="Unassembled WGS sequence"/>
</dbReference>
<sequence>MPLPKSLRRPVRRAASSSLTGQSQRKKCRTCNNLDPRDHTSSIYQTEAAKEPRASLNLVLDALSLAKTKQSGCRFCNALILALDAFFENWRGTRGRVNVVMKENATIKVSVDGQRWKNETVEIYAGSASRTPWPTLGTAHHIPVDSGSDETFDFIRRCIQGCIANPKHTACRFASKSSISAPKRLVDVGRSSSPIRIMDTEGRSFQYAALSHCWGSSPLLTTRKSNWAELAVNISFSVLPPLFQDAIIITRQLGLRYIWIDSLCIIQDSLRDWETESFKMGSIYQNSYITISATNSGDGSARCLGERRKPVKIPFQNTTGKEFALRARKILDHLPDNAPNGGPAKPIGPLTSRAWALQEHVLSTRILHYTATELLFECNTSYRCECMPERKAYPTTPSLIPKAVASKKTGAVWEAWQRIIEQYSTRHLTVPGDKFPAISGIASKIRKATHSDYLAGLWKGNLASDLLWHVSLPTSASSGHFALDTWRAPSFSWASLDAAVTFNILDDEEREIFVPTVSLLASSTAPTGFNPLGTISDASLTLRGPTTSATLCSEQNHGKWDYTLMIKGTSMIQITHDCMLVETDVKTEDGREQRTVRRGQPNDLSRQFKAPVLCLGVARYDNFIAGLVLGVSERNILAWERVGTFAAGTEALQNTQEQELILV</sequence>
<evidence type="ECO:0000313" key="3">
    <source>
        <dbReference type="EMBL" id="KAF1942387.1"/>
    </source>
</evidence>